<evidence type="ECO:0008006" key="4">
    <source>
        <dbReference type="Google" id="ProtNLM"/>
    </source>
</evidence>
<proteinExistence type="predicted"/>
<dbReference type="Proteomes" id="UP000217265">
    <property type="component" value="Chromosome"/>
</dbReference>
<gene>
    <name evidence="2" type="ORF">CMV30_14285</name>
</gene>
<accession>A0A290Q9B3</accession>
<dbReference type="RefSeq" id="WP_096056664.1">
    <property type="nucleotide sequence ID" value="NZ_CP023344.1"/>
</dbReference>
<name>A0A290Q9B3_9BACT</name>
<keyword evidence="1" id="KW-0732">Signal</keyword>
<feature type="signal peptide" evidence="1">
    <location>
        <begin position="1"/>
        <end position="30"/>
    </location>
</feature>
<dbReference type="KEGG" id="vbh:CMV30_14285"/>
<feature type="chain" id="PRO_5012312866" description="Porin" evidence="1">
    <location>
        <begin position="31"/>
        <end position="408"/>
    </location>
</feature>
<evidence type="ECO:0000313" key="3">
    <source>
        <dbReference type="Proteomes" id="UP000217265"/>
    </source>
</evidence>
<dbReference type="OrthoDB" id="197869at2"/>
<reference evidence="2 3" key="1">
    <citation type="submission" date="2017-09" db="EMBL/GenBank/DDBJ databases">
        <title>Complete genome sequence of Verrucomicrobial strain HZ-65, isolated from freshwater.</title>
        <authorList>
            <person name="Choi A."/>
        </authorList>
    </citation>
    <scope>NUCLEOTIDE SEQUENCE [LARGE SCALE GENOMIC DNA]</scope>
    <source>
        <strain evidence="2 3">HZ-65</strain>
    </source>
</reference>
<keyword evidence="3" id="KW-1185">Reference proteome</keyword>
<evidence type="ECO:0000256" key="1">
    <source>
        <dbReference type="SAM" id="SignalP"/>
    </source>
</evidence>
<protein>
    <recommendedName>
        <fullName evidence="4">Porin</fullName>
    </recommendedName>
</protein>
<evidence type="ECO:0000313" key="2">
    <source>
        <dbReference type="EMBL" id="ATC65033.1"/>
    </source>
</evidence>
<dbReference type="EMBL" id="CP023344">
    <property type="protein sequence ID" value="ATC65033.1"/>
    <property type="molecule type" value="Genomic_DNA"/>
</dbReference>
<dbReference type="PROSITE" id="PS51257">
    <property type="entry name" value="PROKAR_LIPOPROTEIN"/>
    <property type="match status" value="1"/>
</dbReference>
<organism evidence="2 3">
    <name type="scientific">Nibricoccus aquaticus</name>
    <dbReference type="NCBI Taxonomy" id="2576891"/>
    <lineage>
        <taxon>Bacteria</taxon>
        <taxon>Pseudomonadati</taxon>
        <taxon>Verrucomicrobiota</taxon>
        <taxon>Opitutia</taxon>
        <taxon>Opitutales</taxon>
        <taxon>Opitutaceae</taxon>
        <taxon>Nibricoccus</taxon>
    </lineage>
</organism>
<dbReference type="AlphaFoldDB" id="A0A290Q9B3"/>
<dbReference type="SUPFAM" id="SSF56935">
    <property type="entry name" value="Porins"/>
    <property type="match status" value="1"/>
</dbReference>
<sequence>MKLTPSFKTNLSRFTLCGFAAMACATLSPASVTWKDVQFGGFLSQGYLKSSGPNDYLGDTSEGTFDFREYAANASWSKGKFRIGAQAFGQKLGEYGDDKIKLDWATIDYQATQWFGLRAGRVKMPRGLYNEALDVDSVRPFVLLPQSVYDNRLRDFNASFDGAMAYGNIGAGKLGSVDYRLFYGSLSIDLDSGATDYFNNNLQAKNLDFGMDSVRGGTAFWNTPLSGLRVGYSYSAFENLATTRKIGTTSIYTKQTKTYERQLVSAEYSFNDWIFAAEAGDEHALYDISLRTISTGAIRPLAVSFRSRYGYISAARRINSWLELGTYYSTSRDKQKYVAGSTSTFPILNQNDYALSARFDVNDHIIIKIEGHYIDGSGKIFDTPSQPQPVAKRDNSWPLLAIKTTFSF</sequence>